<evidence type="ECO:0000259" key="1">
    <source>
        <dbReference type="Pfam" id="PF13460"/>
    </source>
</evidence>
<dbReference type="InterPro" id="IPR051606">
    <property type="entry name" value="Polyketide_Oxido-like"/>
</dbReference>
<protein>
    <submittedName>
        <fullName evidence="2">NAD(P)-binding protein</fullName>
    </submittedName>
</protein>
<gene>
    <name evidence="2" type="ORF">DM02DRAFT_596436</name>
</gene>
<dbReference type="AlphaFoldDB" id="A0A2V1DLI8"/>
<proteinExistence type="predicted"/>
<sequence length="254" mass="27742">MKVLLIGATGNLGIRLIPALLTYGHDVVAFVRSPKKLASLLPKDIYQRIIVVEGSATNSASICNVILNAQCDAVVNTAGLAALPPWGHSDLPQIFKSVLDGVRKASEERKQPLRVWFLAGQGILHFPGTETMLSSYIPIYREHRQNFRLLQALPVNTLSWSVLCPNTMAPESTDFTVPAKAPTTKLTASATTPPLWYDSWLRYIPLIGKPIVCAINAPRYATTLEQAADFIASDLEQKESQWVGKPVGVIAAKK</sequence>
<name>A0A2V1DLI8_9PLEO</name>
<dbReference type="PANTHER" id="PTHR43355">
    <property type="entry name" value="FLAVIN REDUCTASE (NADPH)"/>
    <property type="match status" value="1"/>
</dbReference>
<accession>A0A2V1DLI8</accession>
<dbReference type="EMBL" id="KZ805420">
    <property type="protein sequence ID" value="PVH98119.1"/>
    <property type="molecule type" value="Genomic_DNA"/>
</dbReference>
<evidence type="ECO:0000313" key="3">
    <source>
        <dbReference type="Proteomes" id="UP000244855"/>
    </source>
</evidence>
<dbReference type="InterPro" id="IPR036291">
    <property type="entry name" value="NAD(P)-bd_dom_sf"/>
</dbReference>
<feature type="domain" description="NAD(P)-binding" evidence="1">
    <location>
        <begin position="7"/>
        <end position="172"/>
    </location>
</feature>
<evidence type="ECO:0000313" key="2">
    <source>
        <dbReference type="EMBL" id="PVH98119.1"/>
    </source>
</evidence>
<dbReference type="InterPro" id="IPR016040">
    <property type="entry name" value="NAD(P)-bd_dom"/>
</dbReference>
<keyword evidence="3" id="KW-1185">Reference proteome</keyword>
<dbReference type="Gene3D" id="3.40.50.720">
    <property type="entry name" value="NAD(P)-binding Rossmann-like Domain"/>
    <property type="match status" value="1"/>
</dbReference>
<dbReference type="Proteomes" id="UP000244855">
    <property type="component" value="Unassembled WGS sequence"/>
</dbReference>
<reference evidence="2 3" key="1">
    <citation type="journal article" date="2018" name="Sci. Rep.">
        <title>Comparative genomics provides insights into the lifestyle and reveals functional heterogeneity of dark septate endophytic fungi.</title>
        <authorList>
            <person name="Knapp D.G."/>
            <person name="Nemeth J.B."/>
            <person name="Barry K."/>
            <person name="Hainaut M."/>
            <person name="Henrissat B."/>
            <person name="Johnson J."/>
            <person name="Kuo A."/>
            <person name="Lim J.H.P."/>
            <person name="Lipzen A."/>
            <person name="Nolan M."/>
            <person name="Ohm R.A."/>
            <person name="Tamas L."/>
            <person name="Grigoriev I.V."/>
            <person name="Spatafora J.W."/>
            <person name="Nagy L.G."/>
            <person name="Kovacs G.M."/>
        </authorList>
    </citation>
    <scope>NUCLEOTIDE SEQUENCE [LARGE SCALE GENOMIC DNA]</scope>
    <source>
        <strain evidence="2 3">DSE2036</strain>
    </source>
</reference>
<dbReference type="GO" id="GO:0016646">
    <property type="term" value="F:oxidoreductase activity, acting on the CH-NH group of donors, NAD or NADP as acceptor"/>
    <property type="evidence" value="ECO:0007669"/>
    <property type="project" value="TreeGrafter"/>
</dbReference>
<dbReference type="Pfam" id="PF13460">
    <property type="entry name" value="NAD_binding_10"/>
    <property type="match status" value="1"/>
</dbReference>
<organism evidence="2 3">
    <name type="scientific">Periconia macrospinosa</name>
    <dbReference type="NCBI Taxonomy" id="97972"/>
    <lineage>
        <taxon>Eukaryota</taxon>
        <taxon>Fungi</taxon>
        <taxon>Dikarya</taxon>
        <taxon>Ascomycota</taxon>
        <taxon>Pezizomycotina</taxon>
        <taxon>Dothideomycetes</taxon>
        <taxon>Pleosporomycetidae</taxon>
        <taxon>Pleosporales</taxon>
        <taxon>Massarineae</taxon>
        <taxon>Periconiaceae</taxon>
        <taxon>Periconia</taxon>
    </lineage>
</organism>
<dbReference type="PANTHER" id="PTHR43355:SF7">
    <property type="entry name" value="NAD(P)-BINDING DOMAIN-CONTAINING PROTEIN"/>
    <property type="match status" value="1"/>
</dbReference>
<dbReference type="OrthoDB" id="10254221at2759"/>
<dbReference type="SUPFAM" id="SSF51735">
    <property type="entry name" value="NAD(P)-binding Rossmann-fold domains"/>
    <property type="match status" value="1"/>
</dbReference>
<dbReference type="STRING" id="97972.A0A2V1DLI8"/>